<feature type="region of interest" description="Disordered" evidence="1">
    <location>
        <begin position="1"/>
        <end position="22"/>
    </location>
</feature>
<dbReference type="AlphaFoldDB" id="A0A5K7YUX3"/>
<accession>A0A5K7YUX3</accession>
<dbReference type="SUPFAM" id="SSF141371">
    <property type="entry name" value="PilZ domain-like"/>
    <property type="match status" value="1"/>
</dbReference>
<name>A0A5K7YUX3_9BACT</name>
<sequence>MTDSRNTERRTGPRTSTGTPQEPILKVGRQAFDVVDYSCSGLRIAGGNRFPLSGWIQGTLCLAGRNPIPIDAIVIRRQDGEVGLRLIVPIAV</sequence>
<feature type="compositionally biased region" description="Basic and acidic residues" evidence="1">
    <location>
        <begin position="1"/>
        <end position="11"/>
    </location>
</feature>
<evidence type="ECO:0000313" key="3">
    <source>
        <dbReference type="Proteomes" id="UP000427906"/>
    </source>
</evidence>
<organism evidence="2 3">
    <name type="scientific">Desulfosarcina alkanivorans</name>
    <dbReference type="NCBI Taxonomy" id="571177"/>
    <lineage>
        <taxon>Bacteria</taxon>
        <taxon>Pseudomonadati</taxon>
        <taxon>Thermodesulfobacteriota</taxon>
        <taxon>Desulfobacteria</taxon>
        <taxon>Desulfobacterales</taxon>
        <taxon>Desulfosarcinaceae</taxon>
        <taxon>Desulfosarcina</taxon>
    </lineage>
</organism>
<dbReference type="Proteomes" id="UP000427906">
    <property type="component" value="Chromosome"/>
</dbReference>
<dbReference type="KEGG" id="dalk:DSCA_40340"/>
<proteinExistence type="predicted"/>
<dbReference type="EMBL" id="AP021874">
    <property type="protein sequence ID" value="BBO70104.1"/>
    <property type="molecule type" value="Genomic_DNA"/>
</dbReference>
<evidence type="ECO:0008006" key="4">
    <source>
        <dbReference type="Google" id="ProtNLM"/>
    </source>
</evidence>
<dbReference type="RefSeq" id="WP_155318077.1">
    <property type="nucleotide sequence ID" value="NZ_AP021874.1"/>
</dbReference>
<protein>
    <recommendedName>
        <fullName evidence="4">PilZ domain-containing protein</fullName>
    </recommendedName>
</protein>
<keyword evidence="3" id="KW-1185">Reference proteome</keyword>
<evidence type="ECO:0000313" key="2">
    <source>
        <dbReference type="EMBL" id="BBO70104.1"/>
    </source>
</evidence>
<reference evidence="2 3" key="1">
    <citation type="submission" date="2019-11" db="EMBL/GenBank/DDBJ databases">
        <title>Comparative genomics of hydrocarbon-degrading Desulfosarcina strains.</title>
        <authorList>
            <person name="Watanabe M."/>
            <person name="Kojima H."/>
            <person name="Fukui M."/>
        </authorList>
    </citation>
    <scope>NUCLEOTIDE SEQUENCE [LARGE SCALE GENOMIC DNA]</scope>
    <source>
        <strain evidence="2 3">PL12</strain>
    </source>
</reference>
<evidence type="ECO:0000256" key="1">
    <source>
        <dbReference type="SAM" id="MobiDB-lite"/>
    </source>
</evidence>
<gene>
    <name evidence="2" type="ORF">DSCA_40340</name>
</gene>